<name>A0A5L4LG95_CAMFE</name>
<protein>
    <submittedName>
        <fullName evidence="1">Uncharacterized protein</fullName>
    </submittedName>
</protein>
<evidence type="ECO:0000313" key="2">
    <source>
        <dbReference type="Proteomes" id="UP000535509"/>
    </source>
</evidence>
<accession>A0A5L4LG95</accession>
<dbReference type="EMBL" id="AABTCC010000005">
    <property type="protein sequence ID" value="EAI8858699.1"/>
    <property type="molecule type" value="Genomic_DNA"/>
</dbReference>
<keyword evidence="2" id="KW-1185">Reference proteome</keyword>
<dbReference type="GeneID" id="61065520"/>
<sequence length="259" mass="30289">MSILSQINQILATHNKNNPNLRLAVDTIRADFNRTTPIKSDTKINVFLNLPVTFNLKWYKLKKSNYDYVKLKKYLHKDELKTVYQLGNGHAFERIYYYYKKPLDKSKTKATLVIYGLKQYHHCAPNVKLIDSLLDLVNNVSSVDLCFDRQEPFNVAALKSIFTLETYQETTHYVNDTGIYSIPHICIYDKALKNGLREPLHRIEAKAIIRNYSVRNRVIDPKNPKERLAEQLQQATQDFDDIIKLATNRPLIRLSRPYK</sequence>
<evidence type="ECO:0000313" key="1">
    <source>
        <dbReference type="EMBL" id="EAI8858699.1"/>
    </source>
</evidence>
<dbReference type="Proteomes" id="UP000535509">
    <property type="component" value="Unassembled WGS sequence"/>
</dbReference>
<gene>
    <name evidence="1" type="ORF">CX802_02375</name>
</gene>
<dbReference type="RefSeq" id="WP_002850799.1">
    <property type="nucleotide sequence ID" value="NZ_AACCWO020000050.1"/>
</dbReference>
<dbReference type="AlphaFoldDB" id="A0A5L4LG95"/>
<comment type="caution">
    <text evidence="1">The sequence shown here is derived from an EMBL/GenBank/DDBJ whole genome shotgun (WGS) entry which is preliminary data.</text>
</comment>
<reference evidence="1 2" key="1">
    <citation type="submission" date="2018-06" db="EMBL/GenBank/DDBJ databases">
        <authorList>
            <consortium name="PulseNet: The National Subtyping Network for Foodborne Disease Surveillance"/>
            <person name="Tarr C.L."/>
            <person name="Trees E."/>
            <person name="Katz L.S."/>
            <person name="Carleton-Romer H.A."/>
            <person name="Stroika S."/>
            <person name="Kucerova Z."/>
            <person name="Roache K.F."/>
            <person name="Sabol A.L."/>
            <person name="Besser J."/>
            <person name="Gerner-Smidt P."/>
        </authorList>
    </citation>
    <scope>NUCLEOTIDE SEQUENCE [LARGE SCALE GENOMIC DNA]</scope>
    <source>
        <strain evidence="1 2">PNUSAC001503</strain>
    </source>
</reference>
<organism evidence="1 2">
    <name type="scientific">Campylobacter fetus</name>
    <dbReference type="NCBI Taxonomy" id="196"/>
    <lineage>
        <taxon>Bacteria</taxon>
        <taxon>Pseudomonadati</taxon>
        <taxon>Campylobacterota</taxon>
        <taxon>Epsilonproteobacteria</taxon>
        <taxon>Campylobacterales</taxon>
        <taxon>Campylobacteraceae</taxon>
        <taxon>Campylobacter</taxon>
    </lineage>
</organism>
<proteinExistence type="predicted"/>
<dbReference type="OMA" id="ICIYDKA"/>